<dbReference type="Pfam" id="PF03745">
    <property type="entry name" value="DUF309"/>
    <property type="match status" value="1"/>
</dbReference>
<dbReference type="PATRIC" id="fig|1178515.4.peg.4159"/>
<sequence length="134" mass="15693">MPVFDRLYIQFLYYFNEKRDYYECHEVMEELWLEEGRSPLYQGLLQIAVGLYHFQGDNLGGAVKLMEAGLEKLSAYPHSCLGINLELLRVESGNYLRKLKQYDEAPFSFYPIQVLIIDSELERQVQMLKLAASE</sequence>
<keyword evidence="2" id="KW-1185">Reference proteome</keyword>
<evidence type="ECO:0000313" key="2">
    <source>
        <dbReference type="Proteomes" id="UP000076927"/>
    </source>
</evidence>
<dbReference type="KEGG" id="pswu:SY83_20545"/>
<dbReference type="Proteomes" id="UP000076927">
    <property type="component" value="Chromosome"/>
</dbReference>
<dbReference type="PANTHER" id="PTHR34796:SF1">
    <property type="entry name" value="EXPRESSED PROTEIN"/>
    <property type="match status" value="1"/>
</dbReference>
<dbReference type="InterPro" id="IPR023203">
    <property type="entry name" value="TTHA0068_sf"/>
</dbReference>
<proteinExistence type="predicted"/>
<dbReference type="STRING" id="1178515.SY83_20545"/>
<dbReference type="SUPFAM" id="SSF140663">
    <property type="entry name" value="TTHA0068-like"/>
    <property type="match status" value="1"/>
</dbReference>
<protein>
    <recommendedName>
        <fullName evidence="3">DUF309 domain-containing protein</fullName>
    </recommendedName>
</protein>
<organism evidence="1 2">
    <name type="scientific">Paenibacillus swuensis</name>
    <dbReference type="NCBI Taxonomy" id="1178515"/>
    <lineage>
        <taxon>Bacteria</taxon>
        <taxon>Bacillati</taxon>
        <taxon>Bacillota</taxon>
        <taxon>Bacilli</taxon>
        <taxon>Bacillales</taxon>
        <taxon>Paenibacillaceae</taxon>
        <taxon>Paenibacillus</taxon>
    </lineage>
</organism>
<evidence type="ECO:0008006" key="3">
    <source>
        <dbReference type="Google" id="ProtNLM"/>
    </source>
</evidence>
<evidence type="ECO:0000313" key="1">
    <source>
        <dbReference type="EMBL" id="ANE48279.1"/>
    </source>
</evidence>
<accession>A0A172TMH7</accession>
<name>A0A172TMH7_9BACL</name>
<dbReference type="EMBL" id="CP011388">
    <property type="protein sequence ID" value="ANE48279.1"/>
    <property type="molecule type" value="Genomic_DNA"/>
</dbReference>
<dbReference type="PANTHER" id="PTHR34796">
    <property type="entry name" value="EXPRESSED PROTEIN"/>
    <property type="match status" value="1"/>
</dbReference>
<reference evidence="1 2" key="1">
    <citation type="submission" date="2015-01" db="EMBL/GenBank/DDBJ databases">
        <title>Paenibacillus swuensis/DY6/whole genome sequencing.</title>
        <authorList>
            <person name="Kim M.K."/>
            <person name="Srinivasan S."/>
            <person name="Lee J.-J."/>
        </authorList>
    </citation>
    <scope>NUCLEOTIDE SEQUENCE [LARGE SCALE GENOMIC DNA]</scope>
    <source>
        <strain evidence="1 2">DY6</strain>
    </source>
</reference>
<dbReference type="AlphaFoldDB" id="A0A172TMH7"/>
<dbReference type="InterPro" id="IPR005500">
    <property type="entry name" value="DUF309"/>
</dbReference>
<dbReference type="OrthoDB" id="165483at2"/>
<dbReference type="Gene3D" id="1.10.3450.10">
    <property type="entry name" value="TTHA0068-like"/>
    <property type="match status" value="1"/>
</dbReference>
<gene>
    <name evidence="1" type="ORF">SY83_20545</name>
</gene>